<feature type="transmembrane region" description="Helical" evidence="6">
    <location>
        <begin position="110"/>
        <end position="134"/>
    </location>
</feature>
<feature type="transmembrane region" description="Helical" evidence="6">
    <location>
        <begin position="493"/>
        <end position="511"/>
    </location>
</feature>
<dbReference type="InterPro" id="IPR018461">
    <property type="entry name" value="Na/H_Antiport_NhaC-like_C"/>
</dbReference>
<dbReference type="Proteomes" id="UP000316626">
    <property type="component" value="Unassembled WGS sequence"/>
</dbReference>
<reference evidence="8 9" key="1">
    <citation type="submission" date="2019-06" db="EMBL/GenBank/DDBJ databases">
        <title>Psychrobacillus vulpis sp. nov., a new species isolated from feces of a red fox that inhabits in The Tablas de Daimiel Natural Park, Albacete, Spain.</title>
        <authorList>
            <person name="Rodriguez M."/>
            <person name="Reina J.C."/>
            <person name="Bejar V."/>
            <person name="Llamas I."/>
        </authorList>
    </citation>
    <scope>NUCLEOTIDE SEQUENCE [LARGE SCALE GENOMIC DNA]</scope>
    <source>
        <strain evidence="8 9">Z8</strain>
    </source>
</reference>
<protein>
    <submittedName>
        <fullName evidence="8">Na+/H+ antiporter NhaC family protein</fullName>
    </submittedName>
</protein>
<keyword evidence="2" id="KW-1003">Cell membrane</keyword>
<evidence type="ECO:0000256" key="4">
    <source>
        <dbReference type="ARBA" id="ARBA00022989"/>
    </source>
</evidence>
<dbReference type="Pfam" id="PF03553">
    <property type="entry name" value="Na_H_antiporter"/>
    <property type="match status" value="1"/>
</dbReference>
<dbReference type="GO" id="GO:0005886">
    <property type="term" value="C:plasma membrane"/>
    <property type="evidence" value="ECO:0007669"/>
    <property type="project" value="UniProtKB-SubCell"/>
</dbReference>
<proteinExistence type="predicted"/>
<dbReference type="AlphaFoldDB" id="A0A544TLP7"/>
<evidence type="ECO:0000313" key="8">
    <source>
        <dbReference type="EMBL" id="TQR18387.1"/>
    </source>
</evidence>
<feature type="domain" description="Na+/H+ antiporter NhaC-like C-terminal" evidence="7">
    <location>
        <begin position="159"/>
        <end position="489"/>
    </location>
</feature>
<keyword evidence="4 6" id="KW-1133">Transmembrane helix</keyword>
<evidence type="ECO:0000256" key="3">
    <source>
        <dbReference type="ARBA" id="ARBA00022692"/>
    </source>
</evidence>
<feature type="transmembrane region" description="Helical" evidence="6">
    <location>
        <begin position="428"/>
        <end position="448"/>
    </location>
</feature>
<sequence length="523" mass="56714">MENTIYSLLPPLLAIIMVLVTKRVLLSLGVGIVSAALLVNSFAPVDSFLLLWKSFQVSFWKEGLNTYNIYILLFILLLGVVTAFVNLSGGSTAFAAWAVKRITTRRGSKLLTAFLGIIIFVDDYFNALAVGQIARPITDSHKVSRAKLAYFIDSTSAPVCVISPVSSWGAFLISQLGVIFTTHAVTNHTPLEAFMLMAPMNFYVIASLAIVFFIAWTEFDLLEMKKHETRARETGQLFDPNKPNPGVLQGNFPENKYGKVTDLVLPIVTLVVVTLFSMFWTGYQLSGKELNPFTIFENTDVPLSLLIGGLSATILAILLYLRQFKSNPNASFALIWKALYSGISSMIPAIFILIFAWSLSFLINELETGSYLAKLVTENNIPVGVVPLLLFVLTAFMAFATGSSWGSFGILLPIGASIIMAIEPELLLPVLAAVLAGAVFGDHCSPISDTTIMSATGAGVNVIDHVMTQLPYAIISAIIAAIGYLILGLTGSVMIGFVTIVAILIGLFIVWNSMGKKQSTEIQ</sequence>
<evidence type="ECO:0000259" key="7">
    <source>
        <dbReference type="Pfam" id="PF03553"/>
    </source>
</evidence>
<dbReference type="PANTHER" id="PTHR43478">
    <property type="entry name" value="NA+/H+ ANTIPORTER-RELATED"/>
    <property type="match status" value="1"/>
</dbReference>
<evidence type="ECO:0000313" key="9">
    <source>
        <dbReference type="Proteomes" id="UP000316626"/>
    </source>
</evidence>
<name>A0A544TLP7_9BACI</name>
<accession>A0A544TLP7</accession>
<feature type="transmembrane region" description="Helical" evidence="6">
    <location>
        <begin position="200"/>
        <end position="222"/>
    </location>
</feature>
<feature type="transmembrane region" description="Helical" evidence="6">
    <location>
        <begin position="469"/>
        <end position="487"/>
    </location>
</feature>
<comment type="caution">
    <text evidence="8">The sequence shown here is derived from an EMBL/GenBank/DDBJ whole genome shotgun (WGS) entry which is preliminary data.</text>
</comment>
<comment type="subcellular location">
    <subcellularLocation>
        <location evidence="1">Cell membrane</location>
        <topology evidence="1">Multi-pass membrane protein</topology>
    </subcellularLocation>
</comment>
<feature type="transmembrane region" description="Helical" evidence="6">
    <location>
        <begin position="333"/>
        <end position="359"/>
    </location>
</feature>
<evidence type="ECO:0000256" key="6">
    <source>
        <dbReference type="SAM" id="Phobius"/>
    </source>
</evidence>
<feature type="transmembrane region" description="Helical" evidence="6">
    <location>
        <begin position="69"/>
        <end position="98"/>
    </location>
</feature>
<evidence type="ECO:0000256" key="1">
    <source>
        <dbReference type="ARBA" id="ARBA00004651"/>
    </source>
</evidence>
<gene>
    <name evidence="8" type="ORF">FG384_16315</name>
</gene>
<evidence type="ECO:0000256" key="5">
    <source>
        <dbReference type="ARBA" id="ARBA00023136"/>
    </source>
</evidence>
<keyword evidence="5 6" id="KW-0472">Membrane</keyword>
<feature type="transmembrane region" description="Helical" evidence="6">
    <location>
        <begin position="263"/>
        <end position="283"/>
    </location>
</feature>
<dbReference type="PANTHER" id="PTHR43478:SF1">
    <property type="entry name" value="NA+_H+ ANTIPORTER NHAC-LIKE C-TERMINAL DOMAIN-CONTAINING PROTEIN"/>
    <property type="match status" value="1"/>
</dbReference>
<dbReference type="EMBL" id="VDGI01000021">
    <property type="protein sequence ID" value="TQR18387.1"/>
    <property type="molecule type" value="Genomic_DNA"/>
</dbReference>
<organism evidence="8 9">
    <name type="scientific">Psychrobacillus vulpis</name>
    <dbReference type="NCBI Taxonomy" id="2325572"/>
    <lineage>
        <taxon>Bacteria</taxon>
        <taxon>Bacillati</taxon>
        <taxon>Bacillota</taxon>
        <taxon>Bacilli</taxon>
        <taxon>Bacillales</taxon>
        <taxon>Bacillaceae</taxon>
        <taxon>Psychrobacillus</taxon>
    </lineage>
</organism>
<feature type="transmembrane region" description="Helical" evidence="6">
    <location>
        <begin position="379"/>
        <end position="398"/>
    </location>
</feature>
<feature type="transmembrane region" description="Helical" evidence="6">
    <location>
        <begin position="303"/>
        <end position="321"/>
    </location>
</feature>
<dbReference type="OrthoDB" id="9762978at2"/>
<dbReference type="RefSeq" id="WP_142643772.1">
    <property type="nucleotide sequence ID" value="NZ_VDGI01000021.1"/>
</dbReference>
<keyword evidence="3 6" id="KW-0812">Transmembrane</keyword>
<evidence type="ECO:0000256" key="2">
    <source>
        <dbReference type="ARBA" id="ARBA00022475"/>
    </source>
</evidence>
<keyword evidence="9" id="KW-1185">Reference proteome</keyword>